<dbReference type="Gene3D" id="1.25.40.390">
    <property type="match status" value="1"/>
</dbReference>
<proteinExistence type="inferred from homology"/>
<reference evidence="9 10" key="1">
    <citation type="submission" date="2018-09" db="EMBL/GenBank/DDBJ databases">
        <title>Genome sequencing of strain 6GH32-13.</title>
        <authorList>
            <person name="Weon H.-Y."/>
            <person name="Heo J."/>
            <person name="Kwon S.-W."/>
        </authorList>
    </citation>
    <scope>NUCLEOTIDE SEQUENCE [LARGE SCALE GENOMIC DNA]</scope>
    <source>
        <strain evidence="9 10">5GH32-13</strain>
    </source>
</reference>
<dbReference type="Pfam" id="PF07980">
    <property type="entry name" value="SusD_RagB"/>
    <property type="match status" value="1"/>
</dbReference>
<organism evidence="9 10">
    <name type="scientific">Paraflavitalea soli</name>
    <dbReference type="NCBI Taxonomy" id="2315862"/>
    <lineage>
        <taxon>Bacteria</taxon>
        <taxon>Pseudomonadati</taxon>
        <taxon>Bacteroidota</taxon>
        <taxon>Chitinophagia</taxon>
        <taxon>Chitinophagales</taxon>
        <taxon>Chitinophagaceae</taxon>
        <taxon>Paraflavitalea</taxon>
    </lineage>
</organism>
<evidence type="ECO:0000256" key="6">
    <source>
        <dbReference type="SAM" id="SignalP"/>
    </source>
</evidence>
<dbReference type="Proteomes" id="UP000263900">
    <property type="component" value="Chromosome"/>
</dbReference>
<dbReference type="AlphaFoldDB" id="A0A3B7MQQ6"/>
<evidence type="ECO:0000256" key="1">
    <source>
        <dbReference type="ARBA" id="ARBA00004442"/>
    </source>
</evidence>
<dbReference type="EMBL" id="CP032157">
    <property type="protein sequence ID" value="AXY73935.1"/>
    <property type="molecule type" value="Genomic_DNA"/>
</dbReference>
<feature type="domain" description="SusD-like N-terminal" evidence="8">
    <location>
        <begin position="58"/>
        <end position="228"/>
    </location>
</feature>
<keyword evidence="3 6" id="KW-0732">Signal</keyword>
<keyword evidence="10" id="KW-1185">Reference proteome</keyword>
<comment type="similarity">
    <text evidence="2">Belongs to the SusD family.</text>
</comment>
<evidence type="ECO:0000256" key="3">
    <source>
        <dbReference type="ARBA" id="ARBA00022729"/>
    </source>
</evidence>
<evidence type="ECO:0000313" key="9">
    <source>
        <dbReference type="EMBL" id="AXY73935.1"/>
    </source>
</evidence>
<evidence type="ECO:0000256" key="5">
    <source>
        <dbReference type="ARBA" id="ARBA00023237"/>
    </source>
</evidence>
<gene>
    <name evidence="9" type="ORF">D3H65_08045</name>
</gene>
<dbReference type="InterPro" id="IPR033985">
    <property type="entry name" value="SusD-like_N"/>
</dbReference>
<dbReference type="KEGG" id="pseg:D3H65_08045"/>
<dbReference type="CDD" id="cd08977">
    <property type="entry name" value="SusD"/>
    <property type="match status" value="1"/>
</dbReference>
<feature type="chain" id="PRO_5017608931" evidence="6">
    <location>
        <begin position="25"/>
        <end position="493"/>
    </location>
</feature>
<feature type="signal peptide" evidence="6">
    <location>
        <begin position="1"/>
        <end position="24"/>
    </location>
</feature>
<dbReference type="InterPro" id="IPR011990">
    <property type="entry name" value="TPR-like_helical_dom_sf"/>
</dbReference>
<keyword evidence="5" id="KW-0998">Cell outer membrane</keyword>
<dbReference type="RefSeq" id="WP_119049822.1">
    <property type="nucleotide sequence ID" value="NZ_CP032157.1"/>
</dbReference>
<evidence type="ECO:0000256" key="4">
    <source>
        <dbReference type="ARBA" id="ARBA00023136"/>
    </source>
</evidence>
<feature type="domain" description="RagB/SusD" evidence="7">
    <location>
        <begin position="338"/>
        <end position="492"/>
    </location>
</feature>
<protein>
    <submittedName>
        <fullName evidence="9">RagB/SusD family nutrient uptake outer membrane protein</fullName>
    </submittedName>
</protein>
<dbReference type="InterPro" id="IPR012944">
    <property type="entry name" value="SusD_RagB_dom"/>
</dbReference>
<dbReference type="PROSITE" id="PS51257">
    <property type="entry name" value="PROKAR_LIPOPROTEIN"/>
    <property type="match status" value="1"/>
</dbReference>
<accession>A0A3B7MQQ6</accession>
<dbReference type="Pfam" id="PF14322">
    <property type="entry name" value="SusD-like_3"/>
    <property type="match status" value="1"/>
</dbReference>
<name>A0A3B7MQQ6_9BACT</name>
<evidence type="ECO:0000256" key="2">
    <source>
        <dbReference type="ARBA" id="ARBA00006275"/>
    </source>
</evidence>
<dbReference type="GO" id="GO:0009279">
    <property type="term" value="C:cell outer membrane"/>
    <property type="evidence" value="ECO:0007669"/>
    <property type="project" value="UniProtKB-SubCell"/>
</dbReference>
<dbReference type="SUPFAM" id="SSF48452">
    <property type="entry name" value="TPR-like"/>
    <property type="match status" value="1"/>
</dbReference>
<sequence length="493" mass="55173">MKTRQFISCTLIISALLLGTASCSKFLEEDPKNVVGITNYYKTEQDAISAVNSIYAYLNSISTGSTAGVYHSSFWITQGLSSDEMLNNQLAAPALDQLATFTYGPQNSTLQEIWVMHYKTITIANIAISRIPGITMNAALQSRLLGEARFLRGLMYFNLVRMFGKVPLVLLEKEPLTPQAATVDAIYNQIHQDLDAAEAVLPASYDPGNGRGRATKGAATALHAKVYLTQKNWAKAAEKAKAVIDSKSYDLWEDFASVFKLSSRGGKEAVFSVGFGDANGAIIFWEVGQFLVRLLPPQLSEEGVQNAQGWQIPTQQLYNQYDIDDRRRAVTFITEIHKANGTVETIRPYIQKYWDRAAEPKGNESSNDFPVIRYADVLLMYAEAENELDQPLEAHKYINMVRKRARFDGTVYRNTVPDYTGLSKGDFRTAVLKERRLELAAEGHRWFDLVRTNTLETLVPQAKPGVTPAARNYLFPVPQTERDLNPNLPQNDY</sequence>
<evidence type="ECO:0000313" key="10">
    <source>
        <dbReference type="Proteomes" id="UP000263900"/>
    </source>
</evidence>
<keyword evidence="4" id="KW-0472">Membrane</keyword>
<dbReference type="OrthoDB" id="993981at2"/>
<evidence type="ECO:0000259" key="7">
    <source>
        <dbReference type="Pfam" id="PF07980"/>
    </source>
</evidence>
<evidence type="ECO:0000259" key="8">
    <source>
        <dbReference type="Pfam" id="PF14322"/>
    </source>
</evidence>
<comment type="subcellular location">
    <subcellularLocation>
        <location evidence="1">Cell outer membrane</location>
    </subcellularLocation>
</comment>